<accession>A0A1M6LU69</accession>
<organism evidence="1 2">
    <name type="scientific">Alicyclobacillus tolerans</name>
    <dbReference type="NCBI Taxonomy" id="90970"/>
    <lineage>
        <taxon>Bacteria</taxon>
        <taxon>Bacillati</taxon>
        <taxon>Bacillota</taxon>
        <taxon>Bacilli</taxon>
        <taxon>Bacillales</taxon>
        <taxon>Alicyclobacillaceae</taxon>
        <taxon>Alicyclobacillus</taxon>
    </lineage>
</organism>
<dbReference type="EMBL" id="FRAF01000003">
    <property type="protein sequence ID" value="SHJ74753.1"/>
    <property type="molecule type" value="Genomic_DNA"/>
</dbReference>
<protein>
    <submittedName>
        <fullName evidence="1">Uncharacterized protein</fullName>
    </submittedName>
</protein>
<dbReference type="AlphaFoldDB" id="A0A1M6LU69"/>
<keyword evidence="2" id="KW-1185">Reference proteome</keyword>
<name>A0A1M6LU69_9BACL</name>
<evidence type="ECO:0000313" key="2">
    <source>
        <dbReference type="Proteomes" id="UP000184016"/>
    </source>
</evidence>
<reference evidence="2" key="1">
    <citation type="submission" date="2016-11" db="EMBL/GenBank/DDBJ databases">
        <authorList>
            <person name="Varghese N."/>
            <person name="Submissions S."/>
        </authorList>
    </citation>
    <scope>NUCLEOTIDE SEQUENCE [LARGE SCALE GENOMIC DNA]</scope>
    <source>
        <strain evidence="2">USBA-503</strain>
    </source>
</reference>
<dbReference type="Proteomes" id="UP000184016">
    <property type="component" value="Unassembled WGS sequence"/>
</dbReference>
<proteinExistence type="predicted"/>
<gene>
    <name evidence="1" type="ORF">SAMN05443507_10382</name>
</gene>
<sequence length="165" mass="19337">MPLTQSCLWALALSLTLVFDHLERGEKFLSFHLAPWFLLLYLRKTNFFPSKISSSLSKISCSLQHGWIRVKSLDSPVLFVERERQAGETQSKILKETRREKARYIKDSKTMPDQKREKIHDKICTPCALKPFFSPSRQRTTSFYAKSMNLEKLRRKTGEERRDPA</sequence>
<evidence type="ECO:0000313" key="1">
    <source>
        <dbReference type="EMBL" id="SHJ74753.1"/>
    </source>
</evidence>
<dbReference type="STRING" id="1830138.SAMN05443507_10382"/>